<evidence type="ECO:0000313" key="2">
    <source>
        <dbReference type="Proteomes" id="UP000178690"/>
    </source>
</evidence>
<sequence>MLGMMSTFRRRILFGAVAVFIVATVTTAGYFIIVRYGFPGSGEPSGREPKIEGSDVRHGELATFASCQAIADAFKDHREALAEATELPGVFMRADGIGGGGGDTGALDYTRTNTQVEGVDEADIVKTDGTFLYILTAQRALHVLQATPPDRAQRLSTITFSSDTYPQEFFLREKTIMVFGTRFVSHQPRVGEPEQRSRFGDDKPRDLVSFAELYSLENPRAPKYLRTIEFEGVYRTSRMIDRYVYFVLAESPDAFLYDPEDGSGGTRAASSVETILPRYRDTLGTQATPAFQPVVPCSEVANPDPVTEVRFLTIAAIPIDDPAAPVTRRVIAGTGENVYASAENLYVASAHFEYSRPQNLSIVGFPIFERQETIVDKFTLAGVKVEHVAQGRVPGTVLNQFSMDEFEKTFRIATTIGNSFDERPPTNGVYVLGENLDRLGQIEDLGLGETIYSARFLGSRAYLVTFKKIDPFFVIDLRNPREPKTLGALKVPGYSDYLHPYDETHIIGIGKNAVADESGTFAWYQGMKIALFDVTDPQDPKELFKVDLGDRGTDSDALSNHKAFLFDPQRHLLALPVLLAEFTPEQKGQPERRDFEYAPATFQGSYVYELTLERGFRLLGRITHLAGSAREHPSFSYSEPSLFVKRNIRIGDNLYSISDNKVFVNALPSLDERKEVLLAP</sequence>
<dbReference type="InterPro" id="IPR019198">
    <property type="entry name" value="Beta_propeller_containing"/>
</dbReference>
<protein>
    <recommendedName>
        <fullName evidence="3">Beta propeller domain-containing protein</fullName>
    </recommendedName>
</protein>
<dbReference type="Pfam" id="PF09826">
    <property type="entry name" value="Beta_propel"/>
    <property type="match status" value="1"/>
</dbReference>
<evidence type="ECO:0008006" key="3">
    <source>
        <dbReference type="Google" id="ProtNLM"/>
    </source>
</evidence>
<dbReference type="EMBL" id="MHST01000024">
    <property type="protein sequence ID" value="OHA48220.1"/>
    <property type="molecule type" value="Genomic_DNA"/>
</dbReference>
<dbReference type="AlphaFoldDB" id="A0A1G2PIS3"/>
<organism evidence="1 2">
    <name type="scientific">Terrybacteria sp. (strain RIFCSPHIGHO2_01_FULL_58_15)</name>
    <dbReference type="NCBI Taxonomy" id="1802363"/>
    <lineage>
        <taxon>Bacteria</taxon>
        <taxon>Candidatus Terryibacteriota</taxon>
    </lineage>
</organism>
<reference evidence="1 2" key="1">
    <citation type="journal article" date="2016" name="Nat. Commun.">
        <title>Thousands of microbial genomes shed light on interconnected biogeochemical processes in an aquifer system.</title>
        <authorList>
            <person name="Anantharaman K."/>
            <person name="Brown C.T."/>
            <person name="Hug L.A."/>
            <person name="Sharon I."/>
            <person name="Castelle C.J."/>
            <person name="Probst A.J."/>
            <person name="Thomas B.C."/>
            <person name="Singh A."/>
            <person name="Wilkins M.J."/>
            <person name="Karaoz U."/>
            <person name="Brodie E.L."/>
            <person name="Williams K.H."/>
            <person name="Hubbard S.S."/>
            <person name="Banfield J.F."/>
        </authorList>
    </citation>
    <scope>NUCLEOTIDE SEQUENCE [LARGE SCALE GENOMIC DNA]</scope>
    <source>
        <strain evidence="2">RIFCSPHIGHO2_01_FULL_58_15</strain>
    </source>
</reference>
<accession>A0A1G2PIS3</accession>
<gene>
    <name evidence="1" type="ORF">A2682_02385</name>
</gene>
<dbReference type="Proteomes" id="UP000178690">
    <property type="component" value="Unassembled WGS sequence"/>
</dbReference>
<evidence type="ECO:0000313" key="1">
    <source>
        <dbReference type="EMBL" id="OHA48220.1"/>
    </source>
</evidence>
<comment type="caution">
    <text evidence="1">The sequence shown here is derived from an EMBL/GenBank/DDBJ whole genome shotgun (WGS) entry which is preliminary data.</text>
</comment>
<proteinExistence type="predicted"/>
<name>A0A1G2PIS3_TERXR</name>